<evidence type="ECO:0000313" key="5">
    <source>
        <dbReference type="Proteomes" id="UP000034603"/>
    </source>
</evidence>
<evidence type="ECO:0000313" key="4">
    <source>
        <dbReference type="EMBL" id="KKQ45941.1"/>
    </source>
</evidence>
<evidence type="ECO:0008006" key="6">
    <source>
        <dbReference type="Google" id="ProtNLM"/>
    </source>
</evidence>
<dbReference type="SUPFAM" id="SSF55469">
    <property type="entry name" value="FMN-dependent nitroreductase-like"/>
    <property type="match status" value="1"/>
</dbReference>
<dbReference type="NCBIfam" id="NF047509">
    <property type="entry name" value="Rv3131_FMN_oxido"/>
    <property type="match status" value="1"/>
</dbReference>
<reference evidence="4 5" key="1">
    <citation type="journal article" date="2015" name="Nature">
        <title>rRNA introns, odd ribosomes, and small enigmatic genomes across a large radiation of phyla.</title>
        <authorList>
            <person name="Brown C.T."/>
            <person name="Hug L.A."/>
            <person name="Thomas B.C."/>
            <person name="Sharon I."/>
            <person name="Castelle C.J."/>
            <person name="Singh A."/>
            <person name="Wilkins M.J."/>
            <person name="Williams K.H."/>
            <person name="Banfield J.F."/>
        </authorList>
    </citation>
    <scope>NUCLEOTIDE SEQUENCE [LARGE SCALE GENOMIC DNA]</scope>
</reference>
<evidence type="ECO:0000256" key="3">
    <source>
        <dbReference type="ARBA" id="ARBA00023002"/>
    </source>
</evidence>
<proteinExistence type="predicted"/>
<dbReference type="Gene3D" id="3.40.109.10">
    <property type="entry name" value="NADH Oxidase"/>
    <property type="match status" value="1"/>
</dbReference>
<keyword evidence="1" id="KW-0285">Flavoprotein</keyword>
<dbReference type="GO" id="GO:0016491">
    <property type="term" value="F:oxidoreductase activity"/>
    <property type="evidence" value="ECO:0007669"/>
    <property type="project" value="UniProtKB-KW"/>
</dbReference>
<dbReference type="PANTHER" id="PTHR23026">
    <property type="entry name" value="NADPH NITROREDUCTASE"/>
    <property type="match status" value="1"/>
</dbReference>
<keyword evidence="2" id="KW-0288">FMN</keyword>
<dbReference type="Proteomes" id="UP000034603">
    <property type="component" value="Unassembled WGS sequence"/>
</dbReference>
<dbReference type="EMBL" id="LBTR01000007">
    <property type="protein sequence ID" value="KKQ45941.1"/>
    <property type="molecule type" value="Genomic_DNA"/>
</dbReference>
<protein>
    <recommendedName>
        <fullName evidence="6">Nitroreductase</fullName>
    </recommendedName>
</protein>
<dbReference type="InterPro" id="IPR050627">
    <property type="entry name" value="Nitroreductase/BluB"/>
</dbReference>
<name>A0A0G0KZL7_9BACT</name>
<evidence type="ECO:0000256" key="2">
    <source>
        <dbReference type="ARBA" id="ARBA00022643"/>
    </source>
</evidence>
<evidence type="ECO:0000256" key="1">
    <source>
        <dbReference type="ARBA" id="ARBA00022630"/>
    </source>
</evidence>
<organism evidence="4 5">
    <name type="scientific">Candidatus Woesebacteria bacterium GW2011_GWA1_37_8</name>
    <dbReference type="NCBI Taxonomy" id="1618546"/>
    <lineage>
        <taxon>Bacteria</taxon>
        <taxon>Candidatus Woeseibacteriota</taxon>
    </lineage>
</organism>
<dbReference type="AlphaFoldDB" id="A0A0G0KZL7"/>
<dbReference type="InterPro" id="IPR000415">
    <property type="entry name" value="Nitroreductase-like"/>
</dbReference>
<dbReference type="PANTHER" id="PTHR23026:SF90">
    <property type="entry name" value="IODOTYROSINE DEIODINASE 1"/>
    <property type="match status" value="1"/>
</dbReference>
<comment type="caution">
    <text evidence="4">The sequence shown here is derived from an EMBL/GenBank/DDBJ whole genome shotgun (WGS) entry which is preliminary data.</text>
</comment>
<accession>A0A0G0KZL7</accession>
<gene>
    <name evidence="4" type="ORF">US62_C0007G0016</name>
</gene>
<sequence length="340" mass="39331">MLDNFRASLEDFKQFKKFDLIEDKIKFILNYAILAPSTHNSQPWLFRIVDYSCEIYKNPEKQLPEADVDGRDLYISLGCCIENLKIAASYFGIYKSTKYASKNNRNLVATIYFEINQVKFNEQYQKLLKAVVYRLNVRGLFSKKNLDNGDLSVLRKINNLGITVNFITDKTKLKKIADLTAKGLRLAHSKQDFKDEMSRWVNNNFSKRREGIPGYSLRMPNLFSIAFPLLIRRFNMGKKLSGLNYISMMSAPVVCVVSSKSDNPEGWLGVGQLSERIMLESYNRGLRTSIFVASIEIDDLYKEIQKLLGLKDRPQFVFCIGYMKLNQKYTPRLPLQDKLL</sequence>
<keyword evidence="3" id="KW-0560">Oxidoreductase</keyword>
<dbReference type="Gene3D" id="3.40.109.30">
    <property type="entry name" value="putative nitroreductase (tm1586), domain 2"/>
    <property type="match status" value="1"/>
</dbReference>